<proteinExistence type="predicted"/>
<evidence type="ECO:0000313" key="2">
    <source>
        <dbReference type="Proteomes" id="UP001464555"/>
    </source>
</evidence>
<name>A0ABU9HV12_9FLAO</name>
<protein>
    <submittedName>
        <fullName evidence="1">Uncharacterized protein</fullName>
    </submittedName>
</protein>
<comment type="caution">
    <text evidence="1">The sequence shown here is derived from an EMBL/GenBank/DDBJ whole genome shotgun (WGS) entry which is preliminary data.</text>
</comment>
<sequence>MADKIKEELQWSGIRVKLNQAYKYDAVWEEAIQVFDNRLKERFFYPIQIIIDQGELKGEGFAMLTVQCALMETFAAFRLGKIFNHNRKAPASVHEYYASKNMFTSFLQDAEIFRNHFWTEVNGQKIILNPPFATDSFYSDVRCGLMHEARTKGNWLIRAAPKSMSVKNETQFIVAQSDMNIIYRTTLHYRLLHYFEIYKDDLRQNDQAGQLLRRNFARKLDHLFDFPANTAYEWWT</sequence>
<accession>A0ABU9HV12</accession>
<dbReference type="EMBL" id="JBBYHR010000003">
    <property type="protein sequence ID" value="MEL1243996.1"/>
    <property type="molecule type" value="Genomic_DNA"/>
</dbReference>
<dbReference type="RefSeq" id="WP_341696308.1">
    <property type="nucleotide sequence ID" value="NZ_JBBYHR010000003.1"/>
</dbReference>
<evidence type="ECO:0000313" key="1">
    <source>
        <dbReference type="EMBL" id="MEL1243996.1"/>
    </source>
</evidence>
<organism evidence="1 2">
    <name type="scientific">Flavobacterium arundinis</name>
    <dbReference type="NCBI Taxonomy" id="3139143"/>
    <lineage>
        <taxon>Bacteria</taxon>
        <taxon>Pseudomonadati</taxon>
        <taxon>Bacteroidota</taxon>
        <taxon>Flavobacteriia</taxon>
        <taxon>Flavobacteriales</taxon>
        <taxon>Flavobacteriaceae</taxon>
        <taxon>Flavobacterium</taxon>
    </lineage>
</organism>
<keyword evidence="2" id="KW-1185">Reference proteome</keyword>
<gene>
    <name evidence="1" type="ORF">AAEO56_06960</name>
</gene>
<reference evidence="1 2" key="1">
    <citation type="submission" date="2024-04" db="EMBL/GenBank/DDBJ databases">
        <title>Flavobacterium sp. DGU11 16S ribosomal RNA gene Genome sequencing and assembly.</title>
        <authorList>
            <person name="Park S."/>
        </authorList>
    </citation>
    <scope>NUCLEOTIDE SEQUENCE [LARGE SCALE GENOMIC DNA]</scope>
    <source>
        <strain evidence="1 2">DGU11</strain>
    </source>
</reference>
<dbReference type="Proteomes" id="UP001464555">
    <property type="component" value="Unassembled WGS sequence"/>
</dbReference>